<dbReference type="NCBIfam" id="NF004469">
    <property type="entry name" value="PRK05800.1"/>
    <property type="match status" value="1"/>
</dbReference>
<dbReference type="EC" id="2.7.7.62" evidence="14"/>
<feature type="active site" description="GMP-histidine intermediate" evidence="15">
    <location>
        <position position="54"/>
    </location>
</feature>
<accession>A0A285NF75</accession>
<proteinExistence type="inferred from homology"/>
<protein>
    <recommendedName>
        <fullName evidence="14">Bifunctional adenosylcobalamin biosynthesis protein</fullName>
        <ecNumber evidence="14">2.7.1.156</ecNumber>
        <ecNumber evidence="14">2.7.7.62</ecNumber>
    </recommendedName>
</protein>
<evidence type="ECO:0000256" key="11">
    <source>
        <dbReference type="ARBA" id="ARBA00022777"/>
    </source>
</evidence>
<feature type="binding site" evidence="16">
    <location>
        <begin position="36"/>
        <end position="38"/>
    </location>
    <ligand>
        <name>GTP</name>
        <dbReference type="ChEBI" id="CHEBI:37565"/>
    </ligand>
</feature>
<comment type="catalytic activity">
    <reaction evidence="3">
        <text>adenosylcob(III)inamide + GTP = adenosylcob(III)inamide phosphate + GDP + H(+)</text>
        <dbReference type="Rhea" id="RHEA:15765"/>
        <dbReference type="ChEBI" id="CHEBI:2480"/>
        <dbReference type="ChEBI" id="CHEBI:15378"/>
        <dbReference type="ChEBI" id="CHEBI:37565"/>
        <dbReference type="ChEBI" id="CHEBI:58189"/>
        <dbReference type="ChEBI" id="CHEBI:58502"/>
        <dbReference type="EC" id="2.7.1.156"/>
    </reaction>
</comment>
<gene>
    <name evidence="17" type="ORF">SAMN06265368_1074</name>
</gene>
<sequence length="182" mass="20805">MTNCRSTLIFGGARSGKSEFAEELCEKSDLELLYVATSAPQMNDEEMSDRINLHQERRGPRWKLIEEPVYLATCLRQHAREGQVILVDCLTLWLSNLMFENKYVEEHSMQLAQTIQDCPGTLIFISNEVGQGVVPEHALSRKFRDYQGLMNQYMAKQCDRVIEVRVGLPLILKPSPYPAITL</sequence>
<evidence type="ECO:0000256" key="15">
    <source>
        <dbReference type="PIRSR" id="PIRSR006135-1"/>
    </source>
</evidence>
<evidence type="ECO:0000256" key="9">
    <source>
        <dbReference type="ARBA" id="ARBA00022679"/>
    </source>
</evidence>
<feature type="binding site" evidence="16">
    <location>
        <position position="88"/>
    </location>
    <ligand>
        <name>GTP</name>
        <dbReference type="ChEBI" id="CHEBI:37565"/>
    </ligand>
</feature>
<keyword evidence="10 14" id="KW-0547">Nucleotide-binding</keyword>
<dbReference type="EMBL" id="OBEL01000001">
    <property type="protein sequence ID" value="SNZ07543.1"/>
    <property type="molecule type" value="Genomic_DNA"/>
</dbReference>
<dbReference type="GO" id="GO:0005524">
    <property type="term" value="F:ATP binding"/>
    <property type="evidence" value="ECO:0007669"/>
    <property type="project" value="UniProtKB-UniRule"/>
</dbReference>
<comment type="pathway">
    <text evidence="5 14">Cofactor biosynthesis; adenosylcobalamin biosynthesis; adenosylcobalamin from cob(II)yrinate a,c-diamide: step 6/7.</text>
</comment>
<evidence type="ECO:0000256" key="2">
    <source>
        <dbReference type="ARBA" id="ARBA00000711"/>
    </source>
</evidence>
<dbReference type="SUPFAM" id="SSF52540">
    <property type="entry name" value="P-loop containing nucleoside triphosphate hydrolases"/>
    <property type="match status" value="1"/>
</dbReference>
<feature type="binding site" evidence="16">
    <location>
        <begin position="11"/>
        <end position="18"/>
    </location>
    <ligand>
        <name>GTP</name>
        <dbReference type="ChEBI" id="CHEBI:37565"/>
    </ligand>
</feature>
<name>A0A285NF75_9HYPH</name>
<reference evidence="17 18" key="1">
    <citation type="submission" date="2017-09" db="EMBL/GenBank/DDBJ databases">
        <authorList>
            <person name="Ehlers B."/>
            <person name="Leendertz F.H."/>
        </authorList>
    </citation>
    <scope>NUCLEOTIDE SEQUENCE [LARGE SCALE GENOMIC DNA]</scope>
    <source>
        <strain evidence="17 18">DSM 18289</strain>
    </source>
</reference>
<keyword evidence="13 14" id="KW-0342">GTP-binding</keyword>
<dbReference type="GO" id="GO:0009236">
    <property type="term" value="P:cobalamin biosynthetic process"/>
    <property type="evidence" value="ECO:0007669"/>
    <property type="project" value="UniProtKB-UniRule"/>
</dbReference>
<dbReference type="GO" id="GO:0005525">
    <property type="term" value="F:GTP binding"/>
    <property type="evidence" value="ECO:0007669"/>
    <property type="project" value="UniProtKB-UniRule"/>
</dbReference>
<dbReference type="AlphaFoldDB" id="A0A285NF75"/>
<evidence type="ECO:0000256" key="1">
    <source>
        <dbReference type="ARBA" id="ARBA00000312"/>
    </source>
</evidence>
<evidence type="ECO:0000256" key="5">
    <source>
        <dbReference type="ARBA" id="ARBA00004692"/>
    </source>
</evidence>
<evidence type="ECO:0000256" key="10">
    <source>
        <dbReference type="ARBA" id="ARBA00022741"/>
    </source>
</evidence>
<keyword evidence="9 14" id="KW-0808">Transferase</keyword>
<evidence type="ECO:0000313" key="18">
    <source>
        <dbReference type="Proteomes" id="UP000219439"/>
    </source>
</evidence>
<evidence type="ECO:0000256" key="7">
    <source>
        <dbReference type="ARBA" id="ARBA00007490"/>
    </source>
</evidence>
<dbReference type="GO" id="GO:0043752">
    <property type="term" value="F:adenosylcobinamide kinase activity"/>
    <property type="evidence" value="ECO:0007669"/>
    <property type="project" value="UniProtKB-EC"/>
</dbReference>
<dbReference type="EC" id="2.7.1.156" evidence="14"/>
<dbReference type="UniPathway" id="UPA00148">
    <property type="reaction ID" value="UER00236"/>
</dbReference>
<evidence type="ECO:0000256" key="12">
    <source>
        <dbReference type="ARBA" id="ARBA00022840"/>
    </source>
</evidence>
<comment type="similarity">
    <text evidence="7 14">Belongs to the CobU/CobP family.</text>
</comment>
<dbReference type="OrthoDB" id="9788370at2"/>
<evidence type="ECO:0000256" key="3">
    <source>
        <dbReference type="ARBA" id="ARBA00001522"/>
    </source>
</evidence>
<organism evidence="17 18">
    <name type="scientific">Cohaesibacter gelatinilyticus</name>
    <dbReference type="NCBI Taxonomy" id="372072"/>
    <lineage>
        <taxon>Bacteria</taxon>
        <taxon>Pseudomonadati</taxon>
        <taxon>Pseudomonadota</taxon>
        <taxon>Alphaproteobacteria</taxon>
        <taxon>Hyphomicrobiales</taxon>
        <taxon>Cohaesibacteraceae</taxon>
    </lineage>
</organism>
<dbReference type="RefSeq" id="WP_097152317.1">
    <property type="nucleotide sequence ID" value="NZ_OBEL01000001.1"/>
</dbReference>
<evidence type="ECO:0000256" key="16">
    <source>
        <dbReference type="PIRSR" id="PIRSR006135-2"/>
    </source>
</evidence>
<keyword evidence="17" id="KW-0548">Nucleotidyltransferase</keyword>
<feature type="binding site" evidence="16">
    <location>
        <position position="66"/>
    </location>
    <ligand>
        <name>GTP</name>
        <dbReference type="ChEBI" id="CHEBI:37565"/>
    </ligand>
</feature>
<evidence type="ECO:0000256" key="13">
    <source>
        <dbReference type="ARBA" id="ARBA00023134"/>
    </source>
</evidence>
<comment type="catalytic activity">
    <reaction evidence="1 14">
        <text>adenosylcob(III)inamide + ATP = adenosylcob(III)inamide phosphate + ADP + H(+)</text>
        <dbReference type="Rhea" id="RHEA:15769"/>
        <dbReference type="ChEBI" id="CHEBI:2480"/>
        <dbReference type="ChEBI" id="CHEBI:15378"/>
        <dbReference type="ChEBI" id="CHEBI:30616"/>
        <dbReference type="ChEBI" id="CHEBI:58502"/>
        <dbReference type="ChEBI" id="CHEBI:456216"/>
        <dbReference type="EC" id="2.7.1.156"/>
    </reaction>
</comment>
<comment type="pathway">
    <text evidence="6 14">Cofactor biosynthesis; adenosylcobalamin biosynthesis; adenosylcobalamin from cob(II)yrinate a,c-diamide: step 5/7.</text>
</comment>
<evidence type="ECO:0000256" key="6">
    <source>
        <dbReference type="ARBA" id="ARBA00005159"/>
    </source>
</evidence>
<dbReference type="CDD" id="cd00544">
    <property type="entry name" value="CobU"/>
    <property type="match status" value="1"/>
</dbReference>
<dbReference type="PIRSF" id="PIRSF006135">
    <property type="entry name" value="CobU"/>
    <property type="match status" value="1"/>
</dbReference>
<dbReference type="GO" id="GO:0008820">
    <property type="term" value="F:cobinamide phosphate guanylyltransferase activity"/>
    <property type="evidence" value="ECO:0007669"/>
    <property type="project" value="UniProtKB-UniRule"/>
</dbReference>
<dbReference type="InterPro" id="IPR027417">
    <property type="entry name" value="P-loop_NTPase"/>
</dbReference>
<keyword evidence="11 14" id="KW-0418">Kinase</keyword>
<dbReference type="Pfam" id="PF02283">
    <property type="entry name" value="CobU"/>
    <property type="match status" value="1"/>
</dbReference>
<dbReference type="Proteomes" id="UP000219439">
    <property type="component" value="Unassembled WGS sequence"/>
</dbReference>
<evidence type="ECO:0000256" key="14">
    <source>
        <dbReference type="PIRNR" id="PIRNR006135"/>
    </source>
</evidence>
<keyword evidence="8 14" id="KW-0169">Cobalamin biosynthesis</keyword>
<dbReference type="InterPro" id="IPR003203">
    <property type="entry name" value="CobU/CobP"/>
</dbReference>
<keyword evidence="18" id="KW-1185">Reference proteome</keyword>
<evidence type="ECO:0000313" key="17">
    <source>
        <dbReference type="EMBL" id="SNZ07543.1"/>
    </source>
</evidence>
<evidence type="ECO:0000256" key="8">
    <source>
        <dbReference type="ARBA" id="ARBA00022573"/>
    </source>
</evidence>
<dbReference type="PANTHER" id="PTHR34848">
    <property type="match status" value="1"/>
</dbReference>
<evidence type="ECO:0000256" key="4">
    <source>
        <dbReference type="ARBA" id="ARBA00003889"/>
    </source>
</evidence>
<dbReference type="Gene3D" id="3.40.50.300">
    <property type="entry name" value="P-loop containing nucleotide triphosphate hydrolases"/>
    <property type="match status" value="1"/>
</dbReference>
<comment type="function">
    <text evidence="4 14">Catalyzes ATP-dependent phosphorylation of adenosylcobinamide and addition of GMP to adenosylcobinamide phosphate.</text>
</comment>
<comment type="catalytic activity">
    <reaction evidence="2 14">
        <text>adenosylcob(III)inamide phosphate + GTP + H(+) = adenosylcob(III)inamide-GDP + diphosphate</text>
        <dbReference type="Rhea" id="RHEA:22712"/>
        <dbReference type="ChEBI" id="CHEBI:15378"/>
        <dbReference type="ChEBI" id="CHEBI:33019"/>
        <dbReference type="ChEBI" id="CHEBI:37565"/>
        <dbReference type="ChEBI" id="CHEBI:58502"/>
        <dbReference type="ChEBI" id="CHEBI:60487"/>
        <dbReference type="EC" id="2.7.7.62"/>
    </reaction>
</comment>
<keyword evidence="12 14" id="KW-0067">ATP-binding</keyword>
<dbReference type="PANTHER" id="PTHR34848:SF1">
    <property type="entry name" value="BIFUNCTIONAL ADENOSYLCOBALAMIN BIOSYNTHESIS PROTEIN COBU"/>
    <property type="match status" value="1"/>
</dbReference>